<dbReference type="Proteomes" id="UP000683579">
    <property type="component" value="Chromosome"/>
</dbReference>
<evidence type="ECO:0000313" key="2">
    <source>
        <dbReference type="Proteomes" id="UP000683579"/>
    </source>
</evidence>
<organism evidence="1 2">
    <name type="scientific">Citrobacter pasteurii</name>
    <dbReference type="NCBI Taxonomy" id="1563222"/>
    <lineage>
        <taxon>Bacteria</taxon>
        <taxon>Pseudomonadati</taxon>
        <taxon>Pseudomonadota</taxon>
        <taxon>Gammaproteobacteria</taxon>
        <taxon>Enterobacterales</taxon>
        <taxon>Enterobacteriaceae</taxon>
        <taxon>Citrobacter</taxon>
    </lineage>
</organism>
<gene>
    <name evidence="1" type="ORF">I6L54_06160</name>
</gene>
<dbReference type="EMBL" id="CP077262">
    <property type="protein sequence ID" value="QXA45984.1"/>
    <property type="molecule type" value="Genomic_DNA"/>
</dbReference>
<keyword evidence="2" id="KW-1185">Reference proteome</keyword>
<evidence type="ECO:0000313" key="1">
    <source>
        <dbReference type="EMBL" id="QXA45984.1"/>
    </source>
</evidence>
<accession>A0ABX8KAJ8</accession>
<dbReference type="RefSeq" id="WP_156135321.1">
    <property type="nucleotide sequence ID" value="NZ_CDHL01000033.1"/>
</dbReference>
<reference evidence="1 2" key="1">
    <citation type="submission" date="2021-06" db="EMBL/GenBank/DDBJ databases">
        <title>FDA dAtabase for Regulatory Grade micrObial Sequences (FDA-ARGOS): Supporting development and validation of Infectious Disease Dx tests.</title>
        <authorList>
            <person name="Sproer C."/>
            <person name="Gronow S."/>
            <person name="Severitt S."/>
            <person name="Schroder I."/>
            <person name="Tallon L."/>
            <person name="Sadzewicz L."/>
            <person name="Zhao X."/>
            <person name="Boylan J."/>
            <person name="Ott S."/>
            <person name="Bowen H."/>
            <person name="Vavikolanu K."/>
            <person name="Mehta A."/>
            <person name="Aluvathingal J."/>
            <person name="Nadendla S."/>
            <person name="Lowell S."/>
            <person name="Myers T."/>
            <person name="Yan Y."/>
        </authorList>
    </citation>
    <scope>NUCLEOTIDE SEQUENCE [LARGE SCALE GENOMIC DNA]</scope>
    <source>
        <strain evidence="1 2">FDAARGOS 1424</strain>
    </source>
</reference>
<name>A0ABX8KAJ8_9ENTR</name>
<proteinExistence type="predicted"/>
<sequence length="48" mass="5732">MDKIAAPHRYVMDIPILKFTANYSIKFKAMILKNIKNKESIYREINME</sequence>
<protein>
    <submittedName>
        <fullName evidence="1">Uncharacterized protein</fullName>
    </submittedName>
</protein>